<dbReference type="SMART" id="SM00409">
    <property type="entry name" value="IG"/>
    <property type="match status" value="1"/>
</dbReference>
<feature type="domain" description="Ig-like" evidence="1">
    <location>
        <begin position="34"/>
        <end position="117"/>
    </location>
</feature>
<dbReference type="InterPro" id="IPR036179">
    <property type="entry name" value="Ig-like_dom_sf"/>
</dbReference>
<dbReference type="InterPro" id="IPR013783">
    <property type="entry name" value="Ig-like_fold"/>
</dbReference>
<evidence type="ECO:0000313" key="3">
    <source>
        <dbReference type="Proteomes" id="UP000694408"/>
    </source>
</evidence>
<reference evidence="2" key="1">
    <citation type="submission" date="2025-08" db="UniProtKB">
        <authorList>
            <consortium name="Ensembl"/>
        </authorList>
    </citation>
    <scope>IDENTIFICATION</scope>
</reference>
<evidence type="ECO:0000313" key="2">
    <source>
        <dbReference type="Ensembl" id="ENSJHYP00000006451.1"/>
    </source>
</evidence>
<accession>A0A8C5IQD9</accession>
<dbReference type="SUPFAM" id="SSF48726">
    <property type="entry name" value="Immunoglobulin"/>
    <property type="match status" value="1"/>
</dbReference>
<dbReference type="InterPro" id="IPR003599">
    <property type="entry name" value="Ig_sub"/>
</dbReference>
<dbReference type="Proteomes" id="UP000694408">
    <property type="component" value="Unplaced"/>
</dbReference>
<sequence length="237" mass="25511">MIHILHYNYTKKNRRKKKNDNKGGLSDSVQESAPTISIIQKPPGVIPPGGSTTIYCICQCSSGSFRMYKGGHQLPTLEQSGGKAEFSISNATYEDRGSYVCHYLEGDTELARSTELEVFVEGEGCAVSPLVGSHTPGHSRMTCLGCPLALCVPLDPLLPPWEDWGVAVRSWAVTVPSVPADYTLCNAVRLALAAALLLLLGLIAAEAARGRCRGWGSRPRPPGPAALIALRTPRRDQ</sequence>
<keyword evidence="3" id="KW-1185">Reference proteome</keyword>
<proteinExistence type="predicted"/>
<organism evidence="2 3">
    <name type="scientific">Junco hyemalis</name>
    <name type="common">Dark-eyed junco</name>
    <dbReference type="NCBI Taxonomy" id="40217"/>
    <lineage>
        <taxon>Eukaryota</taxon>
        <taxon>Metazoa</taxon>
        <taxon>Chordata</taxon>
        <taxon>Craniata</taxon>
        <taxon>Vertebrata</taxon>
        <taxon>Euteleostomi</taxon>
        <taxon>Archelosauria</taxon>
        <taxon>Archosauria</taxon>
        <taxon>Dinosauria</taxon>
        <taxon>Saurischia</taxon>
        <taxon>Theropoda</taxon>
        <taxon>Coelurosauria</taxon>
        <taxon>Aves</taxon>
        <taxon>Neognathae</taxon>
        <taxon>Neoaves</taxon>
        <taxon>Telluraves</taxon>
        <taxon>Australaves</taxon>
        <taxon>Passeriformes</taxon>
        <taxon>Passerellidae</taxon>
        <taxon>Junco</taxon>
    </lineage>
</organism>
<dbReference type="PROSITE" id="PS50835">
    <property type="entry name" value="IG_LIKE"/>
    <property type="match status" value="1"/>
</dbReference>
<dbReference type="Gene3D" id="2.60.40.10">
    <property type="entry name" value="Immunoglobulins"/>
    <property type="match status" value="1"/>
</dbReference>
<dbReference type="OMA" id="CPLALCV"/>
<protein>
    <recommendedName>
        <fullName evidence="1">Ig-like domain-containing protein</fullName>
    </recommendedName>
</protein>
<reference evidence="2" key="2">
    <citation type="submission" date="2025-09" db="UniProtKB">
        <authorList>
            <consortium name="Ensembl"/>
        </authorList>
    </citation>
    <scope>IDENTIFICATION</scope>
</reference>
<dbReference type="AlphaFoldDB" id="A0A8C5IQD9"/>
<evidence type="ECO:0000259" key="1">
    <source>
        <dbReference type="PROSITE" id="PS50835"/>
    </source>
</evidence>
<name>A0A8C5IQD9_JUNHY</name>
<dbReference type="Ensembl" id="ENSJHYT00000007890.1">
    <property type="protein sequence ID" value="ENSJHYP00000006451.1"/>
    <property type="gene ID" value="ENSJHYG00000005212.1"/>
</dbReference>
<dbReference type="InterPro" id="IPR007110">
    <property type="entry name" value="Ig-like_dom"/>
</dbReference>